<dbReference type="Proteomes" id="UP000094379">
    <property type="component" value="Unassembled WGS sequence"/>
</dbReference>
<dbReference type="InterPro" id="IPR014956">
    <property type="entry name" value="ParBc_2"/>
</dbReference>
<feature type="chain" id="PRO_5009128837" evidence="1">
    <location>
        <begin position="25"/>
        <end position="316"/>
    </location>
</feature>
<reference evidence="2 3" key="1">
    <citation type="submission" date="2016-07" db="EMBL/GenBank/DDBJ databases">
        <title>Draft Genome Sequence of Methylophaga muralis Bur 1.</title>
        <authorList>
            <person name="Vasilenko O.V."/>
            <person name="Doronina N.V."/>
            <person name="Shmareva M.N."/>
            <person name="Tarlachkov S.V."/>
            <person name="Mustakhimov I."/>
            <person name="Trotsenko Y.A."/>
        </authorList>
    </citation>
    <scope>NUCLEOTIDE SEQUENCE [LARGE SCALE GENOMIC DNA]</scope>
    <source>
        <strain evidence="2 3">Bur 1</strain>
    </source>
</reference>
<sequence>MNAMSRLVMLSITGLSLFSSLVFADDHLAQVKKGDVIPVQLHQLKPTQASVGYDQVFYKLGRYEGDTEKKFDEICEANGQKAIKEFSAKSNVAIAGSFECTDPVGTATKDMKTVVIGPDNGLYLTDGHHTFNVFWHMPDGGANFEVHVVVADDYRDLASMDDFWSKMQAENNLWLYDDKFEAMEHSALPESLGLENFHNNLYRSLVYFAREIAWDKPKPAINFVEFYWGKEIYSKVDLSQYDLNSMKGYKKAVKDVAEAILAVKGNSVGGLAKSPSHMGQYEGFDKKEFEKLFRANKKVDYMLRYKKTNDWCWSEF</sequence>
<accession>A0A1E3GXG5</accession>
<protein>
    <submittedName>
        <fullName evidence="2">Putative ParB-like nuclease</fullName>
    </submittedName>
</protein>
<dbReference type="STRING" id="291169.A9E74_00023"/>
<dbReference type="Pfam" id="PF08857">
    <property type="entry name" value="ParBc_2"/>
    <property type="match status" value="1"/>
</dbReference>
<dbReference type="Gene3D" id="3.90.1530.10">
    <property type="entry name" value="Conserved hypothetical protein from pyrococcus furiosus pfu- 392566-001, ParB domain"/>
    <property type="match status" value="1"/>
</dbReference>
<dbReference type="PATRIC" id="fig|291169.3.peg.22"/>
<feature type="signal peptide" evidence="1">
    <location>
        <begin position="1"/>
        <end position="24"/>
    </location>
</feature>
<organism evidence="2 3">
    <name type="scientific">Methylophaga muralis</name>
    <dbReference type="NCBI Taxonomy" id="291169"/>
    <lineage>
        <taxon>Bacteria</taxon>
        <taxon>Pseudomonadati</taxon>
        <taxon>Pseudomonadota</taxon>
        <taxon>Gammaproteobacteria</taxon>
        <taxon>Thiotrichales</taxon>
        <taxon>Piscirickettsiaceae</taxon>
        <taxon>Methylophaga</taxon>
    </lineage>
</organism>
<dbReference type="RefSeq" id="WP_069294649.1">
    <property type="nucleotide sequence ID" value="NZ_MCRI01000001.1"/>
</dbReference>
<dbReference type="InterPro" id="IPR036086">
    <property type="entry name" value="ParB/Sulfiredoxin_sf"/>
</dbReference>
<gene>
    <name evidence="2" type="ORF">A9E74_00023</name>
</gene>
<dbReference type="EMBL" id="MCRI01000001">
    <property type="protein sequence ID" value="ODN68051.1"/>
    <property type="molecule type" value="Genomic_DNA"/>
</dbReference>
<dbReference type="SUPFAM" id="SSF110849">
    <property type="entry name" value="ParB/Sulfiredoxin"/>
    <property type="match status" value="1"/>
</dbReference>
<keyword evidence="1" id="KW-0732">Signal</keyword>
<evidence type="ECO:0000256" key="1">
    <source>
        <dbReference type="SAM" id="SignalP"/>
    </source>
</evidence>
<proteinExistence type="predicted"/>
<name>A0A1E3GXG5_9GAMM</name>
<comment type="caution">
    <text evidence="2">The sequence shown here is derived from an EMBL/GenBank/DDBJ whole genome shotgun (WGS) entry which is preliminary data.</text>
</comment>
<evidence type="ECO:0000313" key="3">
    <source>
        <dbReference type="Proteomes" id="UP000094379"/>
    </source>
</evidence>
<dbReference type="CDD" id="cd16390">
    <property type="entry name" value="ParB_N_Srx_like"/>
    <property type="match status" value="1"/>
</dbReference>
<evidence type="ECO:0000313" key="2">
    <source>
        <dbReference type="EMBL" id="ODN68051.1"/>
    </source>
</evidence>
<dbReference type="AlphaFoldDB" id="A0A1E3GXG5"/>
<keyword evidence="3" id="KW-1185">Reference proteome</keyword>